<feature type="transmembrane region" description="Helical" evidence="1">
    <location>
        <begin position="108"/>
        <end position="131"/>
    </location>
</feature>
<sequence length="260" mass="26874">MTTTAHPYKVTPARVLRSEWHKLTTLRSTWIGLGLTVVLTLGTGLLIAASYEGGGGDDDIDTVLMVLLGMQFTYVVLGTLGVLTTAGEHSSGQIRATMTAVPGRLPVLWSKAAVLAGVGFLTVLAANFVTFPLAQVFLADTAHAASLTDPGVARALVTNAAGLALLGVLALALGSMLRSVPAGIGALIGLTMILPELLPLIPYDVVDDAARHFPSRAVEALTHATPLPGMPSPGTALLSMALWTAGSLALAALLLRRRDV</sequence>
<keyword evidence="1" id="KW-1133">Transmembrane helix</keyword>
<reference evidence="2" key="1">
    <citation type="journal article" date="2014" name="Int. J. Syst. Evol. Microbiol.">
        <title>Complete genome of a new Firmicutes species belonging to the dominant human colonic microbiota ('Ruminococcus bicirculans') reveals two chromosomes and a selective capacity to utilize plant glucans.</title>
        <authorList>
            <consortium name="NISC Comparative Sequencing Program"/>
            <person name="Wegmann U."/>
            <person name="Louis P."/>
            <person name="Goesmann A."/>
            <person name="Henrissat B."/>
            <person name="Duncan S.H."/>
            <person name="Flint H.J."/>
        </authorList>
    </citation>
    <scope>NUCLEOTIDE SEQUENCE</scope>
    <source>
        <strain evidence="2">JCM 4816</strain>
    </source>
</reference>
<keyword evidence="1" id="KW-0472">Membrane</keyword>
<evidence type="ECO:0000256" key="1">
    <source>
        <dbReference type="SAM" id="Phobius"/>
    </source>
</evidence>
<feature type="transmembrane region" description="Helical" evidence="1">
    <location>
        <begin position="63"/>
        <end position="87"/>
    </location>
</feature>
<evidence type="ECO:0000313" key="3">
    <source>
        <dbReference type="EMBL" id="GAA3505949.1"/>
    </source>
</evidence>
<dbReference type="RefSeq" id="WP_193460592.1">
    <property type="nucleotide sequence ID" value="NZ_BAAAXF010000030.1"/>
</dbReference>
<comment type="caution">
    <text evidence="2">The sequence shown here is derived from an EMBL/GenBank/DDBJ whole genome shotgun (WGS) entry which is preliminary data.</text>
</comment>
<organism evidence="2 4">
    <name type="scientific">Streptomyces prasinosporus</name>
    <dbReference type="NCBI Taxonomy" id="68256"/>
    <lineage>
        <taxon>Bacteria</taxon>
        <taxon>Bacillati</taxon>
        <taxon>Actinomycetota</taxon>
        <taxon>Actinomycetes</taxon>
        <taxon>Kitasatosporales</taxon>
        <taxon>Streptomycetaceae</taxon>
        <taxon>Streptomyces</taxon>
        <taxon>Streptomyces albogriseolus group</taxon>
    </lineage>
</organism>
<evidence type="ECO:0000313" key="2">
    <source>
        <dbReference type="EMBL" id="GAA3497322.1"/>
    </source>
</evidence>
<dbReference type="EMBL" id="BAAAXF010000030">
    <property type="protein sequence ID" value="GAA3497322.1"/>
    <property type="molecule type" value="Genomic_DNA"/>
</dbReference>
<accession>A0ABP6TS89</accession>
<feature type="transmembrane region" description="Helical" evidence="1">
    <location>
        <begin position="180"/>
        <end position="201"/>
    </location>
</feature>
<feature type="transmembrane region" description="Helical" evidence="1">
    <location>
        <begin position="30"/>
        <end position="51"/>
    </location>
</feature>
<feature type="transmembrane region" description="Helical" evidence="1">
    <location>
        <begin position="236"/>
        <end position="255"/>
    </location>
</feature>
<keyword evidence="4" id="KW-1185">Reference proteome</keyword>
<dbReference type="EMBL" id="BAAAXF010000086">
    <property type="protein sequence ID" value="GAA3505949.1"/>
    <property type="molecule type" value="Genomic_DNA"/>
</dbReference>
<proteinExistence type="predicted"/>
<keyword evidence="1" id="KW-0812">Transmembrane</keyword>
<reference evidence="2" key="3">
    <citation type="submission" date="2023-12" db="EMBL/GenBank/DDBJ databases">
        <authorList>
            <person name="Sun Q."/>
            <person name="Inoue M."/>
        </authorList>
    </citation>
    <scope>NUCLEOTIDE SEQUENCE</scope>
    <source>
        <strain evidence="2">JCM 4816</strain>
    </source>
</reference>
<protein>
    <submittedName>
        <fullName evidence="2">ABC transporter permease</fullName>
    </submittedName>
</protein>
<reference evidence="4" key="2">
    <citation type="journal article" date="2019" name="Int. J. Syst. Evol. Microbiol.">
        <title>The Global Catalogue of Microorganisms (GCM) 10K type strain sequencing project: providing services to taxonomists for standard genome sequencing and annotation.</title>
        <authorList>
            <consortium name="The Broad Institute Genomics Platform"/>
            <consortium name="The Broad Institute Genome Sequencing Center for Infectious Disease"/>
            <person name="Wu L."/>
            <person name="Ma J."/>
        </authorList>
    </citation>
    <scope>NUCLEOTIDE SEQUENCE [LARGE SCALE GENOMIC DNA]</scope>
    <source>
        <strain evidence="4">JCM 4816</strain>
    </source>
</reference>
<dbReference type="Proteomes" id="UP001501455">
    <property type="component" value="Unassembled WGS sequence"/>
</dbReference>
<feature type="transmembrane region" description="Helical" evidence="1">
    <location>
        <begin position="151"/>
        <end position="173"/>
    </location>
</feature>
<gene>
    <name evidence="2" type="ORF">GCM10019016_044230</name>
    <name evidence="3" type="ORF">GCM10019016_130630</name>
</gene>
<name>A0ABP6TS89_9ACTN</name>
<evidence type="ECO:0000313" key="4">
    <source>
        <dbReference type="Proteomes" id="UP001501455"/>
    </source>
</evidence>